<dbReference type="PANTHER" id="PTHR46679:SF1">
    <property type="entry name" value="GLUTAREDOXIN-2, MITOCHONDRIAL"/>
    <property type="match status" value="1"/>
</dbReference>
<dbReference type="SUPFAM" id="SSF52833">
    <property type="entry name" value="Thioredoxin-like"/>
    <property type="match status" value="1"/>
</dbReference>
<dbReference type="Pfam" id="PF00462">
    <property type="entry name" value="Glutaredoxin"/>
    <property type="match status" value="1"/>
</dbReference>
<accession>A0A6C0JK58</accession>
<keyword evidence="3" id="KW-0249">Electron transport</keyword>
<dbReference type="PROSITE" id="PS51354">
    <property type="entry name" value="GLUTAREDOXIN_2"/>
    <property type="match status" value="1"/>
</dbReference>
<evidence type="ECO:0000256" key="4">
    <source>
        <dbReference type="ARBA" id="ARBA00023157"/>
    </source>
</evidence>
<evidence type="ECO:0000256" key="5">
    <source>
        <dbReference type="ARBA" id="ARBA00023284"/>
    </source>
</evidence>
<evidence type="ECO:0000256" key="3">
    <source>
        <dbReference type="ARBA" id="ARBA00022982"/>
    </source>
</evidence>
<evidence type="ECO:0000256" key="1">
    <source>
        <dbReference type="ARBA" id="ARBA00007787"/>
    </source>
</evidence>
<comment type="similarity">
    <text evidence="1">Belongs to the glutaredoxin family.</text>
</comment>
<dbReference type="Gene3D" id="3.40.30.10">
    <property type="entry name" value="Glutaredoxin"/>
    <property type="match status" value="1"/>
</dbReference>
<organism evidence="7">
    <name type="scientific">viral metagenome</name>
    <dbReference type="NCBI Taxonomy" id="1070528"/>
    <lineage>
        <taxon>unclassified sequences</taxon>
        <taxon>metagenomes</taxon>
        <taxon>organismal metagenomes</taxon>
    </lineage>
</organism>
<keyword evidence="5" id="KW-0676">Redox-active center</keyword>
<dbReference type="PROSITE" id="PS00195">
    <property type="entry name" value="GLUTAREDOXIN_1"/>
    <property type="match status" value="1"/>
</dbReference>
<dbReference type="InterPro" id="IPR011767">
    <property type="entry name" value="GLR_AS"/>
</dbReference>
<evidence type="ECO:0000259" key="6">
    <source>
        <dbReference type="Pfam" id="PF00462"/>
    </source>
</evidence>
<protein>
    <recommendedName>
        <fullName evidence="6">Glutaredoxin domain-containing protein</fullName>
    </recommendedName>
</protein>
<dbReference type="InterPro" id="IPR002109">
    <property type="entry name" value="Glutaredoxin"/>
</dbReference>
<dbReference type="PRINTS" id="PR00160">
    <property type="entry name" value="GLUTAREDOXIN"/>
</dbReference>
<evidence type="ECO:0000313" key="7">
    <source>
        <dbReference type="EMBL" id="QHU05979.1"/>
    </source>
</evidence>
<dbReference type="GO" id="GO:0015035">
    <property type="term" value="F:protein-disulfide reductase activity"/>
    <property type="evidence" value="ECO:0007669"/>
    <property type="project" value="TreeGrafter"/>
</dbReference>
<name>A0A6C0JK58_9ZZZZ</name>
<dbReference type="EMBL" id="MN740430">
    <property type="protein sequence ID" value="QHU05979.1"/>
    <property type="molecule type" value="Genomic_DNA"/>
</dbReference>
<reference evidence="7" key="1">
    <citation type="journal article" date="2020" name="Nature">
        <title>Giant virus diversity and host interactions through global metagenomics.</title>
        <authorList>
            <person name="Schulz F."/>
            <person name="Roux S."/>
            <person name="Paez-Espino D."/>
            <person name="Jungbluth S."/>
            <person name="Walsh D.A."/>
            <person name="Denef V.J."/>
            <person name="McMahon K.D."/>
            <person name="Konstantinidis K.T."/>
            <person name="Eloe-Fadrosh E.A."/>
            <person name="Kyrpides N.C."/>
            <person name="Woyke T."/>
        </authorList>
    </citation>
    <scope>NUCLEOTIDE SEQUENCE</scope>
    <source>
        <strain evidence="7">GVMAG-M-3300027747-57</strain>
    </source>
</reference>
<dbReference type="CDD" id="cd02066">
    <property type="entry name" value="GRX_family"/>
    <property type="match status" value="1"/>
</dbReference>
<keyword evidence="2" id="KW-0813">Transport</keyword>
<dbReference type="InterPro" id="IPR014025">
    <property type="entry name" value="Glutaredoxin_subgr"/>
</dbReference>
<feature type="domain" description="Glutaredoxin" evidence="6">
    <location>
        <begin position="15"/>
        <end position="80"/>
    </location>
</feature>
<keyword evidence="4" id="KW-1015">Disulfide bond</keyword>
<sequence>MDIMDIEKPSETMYTVYSKSGCVYCVKVKKLLLEKRLAFDMIDCDDYLVEDKEAFLNYIKEVAGREYKTFPMVFRCGKFIGGFTETKQLLDKEEAFDSF</sequence>
<proteinExistence type="inferred from homology"/>
<evidence type="ECO:0000256" key="2">
    <source>
        <dbReference type="ARBA" id="ARBA00022448"/>
    </source>
</evidence>
<dbReference type="PANTHER" id="PTHR46679">
    <property type="match status" value="1"/>
</dbReference>
<dbReference type="InterPro" id="IPR036249">
    <property type="entry name" value="Thioredoxin-like_sf"/>
</dbReference>
<dbReference type="GO" id="GO:0005739">
    <property type="term" value="C:mitochondrion"/>
    <property type="evidence" value="ECO:0007669"/>
    <property type="project" value="TreeGrafter"/>
</dbReference>
<dbReference type="AlphaFoldDB" id="A0A6C0JK58"/>